<dbReference type="EMBL" id="LXQA011320345">
    <property type="protein sequence ID" value="MCI93131.1"/>
    <property type="molecule type" value="Genomic_DNA"/>
</dbReference>
<proteinExistence type="predicted"/>
<organism evidence="1 2">
    <name type="scientific">Trifolium medium</name>
    <dbReference type="NCBI Taxonomy" id="97028"/>
    <lineage>
        <taxon>Eukaryota</taxon>
        <taxon>Viridiplantae</taxon>
        <taxon>Streptophyta</taxon>
        <taxon>Embryophyta</taxon>
        <taxon>Tracheophyta</taxon>
        <taxon>Spermatophyta</taxon>
        <taxon>Magnoliopsida</taxon>
        <taxon>eudicotyledons</taxon>
        <taxon>Gunneridae</taxon>
        <taxon>Pentapetalae</taxon>
        <taxon>rosids</taxon>
        <taxon>fabids</taxon>
        <taxon>Fabales</taxon>
        <taxon>Fabaceae</taxon>
        <taxon>Papilionoideae</taxon>
        <taxon>50 kb inversion clade</taxon>
        <taxon>NPAAA clade</taxon>
        <taxon>Hologalegina</taxon>
        <taxon>IRL clade</taxon>
        <taxon>Trifolieae</taxon>
        <taxon>Trifolium</taxon>
    </lineage>
</organism>
<dbReference type="AlphaFoldDB" id="A0A392W1N3"/>
<sequence length="18" mass="1836">MCSAVTFTAVSDVFTAVS</sequence>
<evidence type="ECO:0000313" key="2">
    <source>
        <dbReference type="Proteomes" id="UP000265520"/>
    </source>
</evidence>
<reference evidence="1 2" key="1">
    <citation type="journal article" date="2018" name="Front. Plant Sci.">
        <title>Red Clover (Trifolium pratense) and Zigzag Clover (T. medium) - A Picture of Genomic Similarities and Differences.</title>
        <authorList>
            <person name="Dluhosova J."/>
            <person name="Istvanek J."/>
            <person name="Nedelnik J."/>
            <person name="Repkova J."/>
        </authorList>
    </citation>
    <scope>NUCLEOTIDE SEQUENCE [LARGE SCALE GENOMIC DNA]</scope>
    <source>
        <strain evidence="2">cv. 10/8</strain>
        <tissue evidence="1">Leaf</tissue>
    </source>
</reference>
<dbReference type="Proteomes" id="UP000265520">
    <property type="component" value="Unassembled WGS sequence"/>
</dbReference>
<protein>
    <submittedName>
        <fullName evidence="1">Uncharacterized protein</fullName>
    </submittedName>
</protein>
<comment type="caution">
    <text evidence="1">The sequence shown here is derived from an EMBL/GenBank/DDBJ whole genome shotgun (WGS) entry which is preliminary data.</text>
</comment>
<keyword evidence="2" id="KW-1185">Reference proteome</keyword>
<accession>A0A392W1N3</accession>
<name>A0A392W1N3_9FABA</name>
<evidence type="ECO:0000313" key="1">
    <source>
        <dbReference type="EMBL" id="MCI93131.1"/>
    </source>
</evidence>
<feature type="non-terminal residue" evidence="1">
    <location>
        <position position="18"/>
    </location>
</feature>